<feature type="domain" description="DUF4440" evidence="2">
    <location>
        <begin position="31"/>
        <end position="139"/>
    </location>
</feature>
<keyword evidence="4" id="KW-1185">Reference proteome</keyword>
<dbReference type="SUPFAM" id="SSF54427">
    <property type="entry name" value="NTF2-like"/>
    <property type="match status" value="1"/>
</dbReference>
<evidence type="ECO:0000313" key="3">
    <source>
        <dbReference type="EMBL" id="NGP77774.1"/>
    </source>
</evidence>
<dbReference type="Proteomes" id="UP000473278">
    <property type="component" value="Unassembled WGS sequence"/>
</dbReference>
<dbReference type="RefSeq" id="WP_165143456.1">
    <property type="nucleotide sequence ID" value="NZ_JAALLT010000004.1"/>
</dbReference>
<keyword evidence="1" id="KW-0732">Signal</keyword>
<evidence type="ECO:0000256" key="1">
    <source>
        <dbReference type="SAM" id="SignalP"/>
    </source>
</evidence>
<dbReference type="Gene3D" id="3.10.450.50">
    <property type="match status" value="1"/>
</dbReference>
<sequence length="150" mass="16970">MIKKLPLLSIFLFFLVSGLSAQQSQVNEELTSLLNRFLQGASENSVEMHDRFWAEDLIYTSSSGQRYGKQRIMDGLQSSGNEESEPATQWSAENIQIRSYGKVAIVAFKLVGKTELTDGEERTEYLNSGTFVKRQGQWKAVNWQATKVPE</sequence>
<feature type="chain" id="PRO_5026868738" evidence="1">
    <location>
        <begin position="22"/>
        <end position="150"/>
    </location>
</feature>
<accession>A0A6M1T2N6</accession>
<dbReference type="AlphaFoldDB" id="A0A6M1T2N6"/>
<feature type="signal peptide" evidence="1">
    <location>
        <begin position="1"/>
        <end position="21"/>
    </location>
</feature>
<dbReference type="InterPro" id="IPR027843">
    <property type="entry name" value="DUF4440"/>
</dbReference>
<dbReference type="Pfam" id="PF14534">
    <property type="entry name" value="DUF4440"/>
    <property type="match status" value="1"/>
</dbReference>
<dbReference type="InterPro" id="IPR032710">
    <property type="entry name" value="NTF2-like_dom_sf"/>
</dbReference>
<comment type="caution">
    <text evidence="3">The sequence shown here is derived from an EMBL/GenBank/DDBJ whole genome shotgun (WGS) entry which is preliminary data.</text>
</comment>
<gene>
    <name evidence="3" type="ORF">G3570_14090</name>
</gene>
<evidence type="ECO:0000313" key="4">
    <source>
        <dbReference type="Proteomes" id="UP000473278"/>
    </source>
</evidence>
<dbReference type="EMBL" id="JAALLT010000004">
    <property type="protein sequence ID" value="NGP77774.1"/>
    <property type="molecule type" value="Genomic_DNA"/>
</dbReference>
<name>A0A6M1T2N6_9BACT</name>
<protein>
    <submittedName>
        <fullName evidence="3">Nuclear transport factor 2 family protein</fullName>
    </submittedName>
</protein>
<evidence type="ECO:0000259" key="2">
    <source>
        <dbReference type="Pfam" id="PF14534"/>
    </source>
</evidence>
<proteinExistence type="predicted"/>
<reference evidence="3 4" key="1">
    <citation type="submission" date="2020-02" db="EMBL/GenBank/DDBJ databases">
        <title>Balneolaceae bacterium YR4-1, complete genome.</title>
        <authorList>
            <person name="Li Y."/>
            <person name="Wu S."/>
        </authorList>
    </citation>
    <scope>NUCLEOTIDE SEQUENCE [LARGE SCALE GENOMIC DNA]</scope>
    <source>
        <strain evidence="3 4">YR4-1</strain>
    </source>
</reference>
<organism evidence="3 4">
    <name type="scientific">Halalkalibaculum roseum</name>
    <dbReference type="NCBI Taxonomy" id="2709311"/>
    <lineage>
        <taxon>Bacteria</taxon>
        <taxon>Pseudomonadati</taxon>
        <taxon>Balneolota</taxon>
        <taxon>Balneolia</taxon>
        <taxon>Balneolales</taxon>
        <taxon>Balneolaceae</taxon>
        <taxon>Halalkalibaculum</taxon>
    </lineage>
</organism>